<keyword evidence="2" id="KW-0808">Transferase</keyword>
<accession>A0A2M7G6D6</accession>
<dbReference type="PANTHER" id="PTHR43320">
    <property type="entry name" value="SUGAR KINASE"/>
    <property type="match status" value="1"/>
</dbReference>
<evidence type="ECO:0000313" key="6">
    <source>
        <dbReference type="Proteomes" id="UP000231019"/>
    </source>
</evidence>
<evidence type="ECO:0000256" key="1">
    <source>
        <dbReference type="ARBA" id="ARBA00010688"/>
    </source>
</evidence>
<sequence length="343" mass="37722">MMTKELNALALCNVLKDIVIKVNDHELDELGLAKGMMHLMDEEAQQKILNKFQNREKTYEMGGSGANMMRTLAVLGQKVSQAGMVGNDQNGELYLERMQELGIVNNIRKASMGSTGTSIVLISPDGERTMNTCLGMSRCYTTQDIPEADIANSEILVVTGYQWDTNNQIEAVNHALRIAKQNHTKIAFDLSDPFCVERHRETFLNILDEYVDIVFSNLKEASMLTGKDLEGSLETLGELCEIVVLKCGSKGSWLKNREEKVFIPSNKVAVVDTTAAGDMYAGGFLCGYLNQLTLQECGQLATFCAETVIQNVGAKIPENLLDLAQAHLAELKTSAHVLAHSQA</sequence>
<name>A0A2M7G6D6_9BACT</name>
<dbReference type="AlphaFoldDB" id="A0A2M7G6D6"/>
<evidence type="ECO:0000313" key="5">
    <source>
        <dbReference type="EMBL" id="PIW17571.1"/>
    </source>
</evidence>
<gene>
    <name evidence="5" type="ORF">COW36_08735</name>
</gene>
<evidence type="ECO:0000256" key="2">
    <source>
        <dbReference type="ARBA" id="ARBA00022679"/>
    </source>
</evidence>
<organism evidence="5 6">
    <name type="scientific">bacterium (Candidatus Blackallbacteria) CG17_big_fil_post_rev_8_21_14_2_50_48_46</name>
    <dbReference type="NCBI Taxonomy" id="2014261"/>
    <lineage>
        <taxon>Bacteria</taxon>
        <taxon>Candidatus Blackallbacteria</taxon>
    </lineage>
</organism>
<dbReference type="InterPro" id="IPR011611">
    <property type="entry name" value="PfkB_dom"/>
</dbReference>
<dbReference type="GO" id="GO:0016301">
    <property type="term" value="F:kinase activity"/>
    <property type="evidence" value="ECO:0007669"/>
    <property type="project" value="UniProtKB-KW"/>
</dbReference>
<feature type="domain" description="Carbohydrate kinase PfkB" evidence="4">
    <location>
        <begin position="53"/>
        <end position="317"/>
    </location>
</feature>
<dbReference type="Gene3D" id="3.40.1190.20">
    <property type="match status" value="1"/>
</dbReference>
<dbReference type="InterPro" id="IPR029056">
    <property type="entry name" value="Ribokinase-like"/>
</dbReference>
<evidence type="ECO:0000259" key="4">
    <source>
        <dbReference type="Pfam" id="PF00294"/>
    </source>
</evidence>
<dbReference type="CDD" id="cd01168">
    <property type="entry name" value="adenosine_kinase"/>
    <property type="match status" value="1"/>
</dbReference>
<evidence type="ECO:0000256" key="3">
    <source>
        <dbReference type="ARBA" id="ARBA00022777"/>
    </source>
</evidence>
<dbReference type="EMBL" id="PFFQ01000023">
    <property type="protein sequence ID" value="PIW17571.1"/>
    <property type="molecule type" value="Genomic_DNA"/>
</dbReference>
<dbReference type="Gene3D" id="3.30.1110.10">
    <property type="match status" value="1"/>
</dbReference>
<dbReference type="SUPFAM" id="SSF53613">
    <property type="entry name" value="Ribokinase-like"/>
    <property type="match status" value="1"/>
</dbReference>
<reference evidence="5 6" key="1">
    <citation type="submission" date="2017-09" db="EMBL/GenBank/DDBJ databases">
        <title>Depth-based differentiation of microbial function through sediment-hosted aquifers and enrichment of novel symbionts in the deep terrestrial subsurface.</title>
        <authorList>
            <person name="Probst A.J."/>
            <person name="Ladd B."/>
            <person name="Jarett J.K."/>
            <person name="Geller-Mcgrath D.E."/>
            <person name="Sieber C.M."/>
            <person name="Emerson J.B."/>
            <person name="Anantharaman K."/>
            <person name="Thomas B.C."/>
            <person name="Malmstrom R."/>
            <person name="Stieglmeier M."/>
            <person name="Klingl A."/>
            <person name="Woyke T."/>
            <person name="Ryan C.M."/>
            <person name="Banfield J.F."/>
        </authorList>
    </citation>
    <scope>NUCLEOTIDE SEQUENCE [LARGE SCALE GENOMIC DNA]</scope>
    <source>
        <strain evidence="5">CG17_big_fil_post_rev_8_21_14_2_50_48_46</strain>
    </source>
</reference>
<dbReference type="PROSITE" id="PS00584">
    <property type="entry name" value="PFKB_KINASES_2"/>
    <property type="match status" value="1"/>
</dbReference>
<comment type="caution">
    <text evidence="5">The sequence shown here is derived from an EMBL/GenBank/DDBJ whole genome shotgun (WGS) entry which is preliminary data.</text>
</comment>
<dbReference type="Pfam" id="PF00294">
    <property type="entry name" value="PfkB"/>
    <property type="match status" value="1"/>
</dbReference>
<proteinExistence type="inferred from homology"/>
<keyword evidence="3 5" id="KW-0418">Kinase</keyword>
<dbReference type="InterPro" id="IPR052700">
    <property type="entry name" value="Carb_kinase_PfkB-like"/>
</dbReference>
<dbReference type="Proteomes" id="UP000231019">
    <property type="component" value="Unassembled WGS sequence"/>
</dbReference>
<dbReference type="PANTHER" id="PTHR43320:SF3">
    <property type="entry name" value="CARBOHYDRATE KINASE PFKB DOMAIN-CONTAINING PROTEIN"/>
    <property type="match status" value="1"/>
</dbReference>
<comment type="similarity">
    <text evidence="1">Belongs to the carbohydrate kinase PfkB family.</text>
</comment>
<dbReference type="InterPro" id="IPR002173">
    <property type="entry name" value="Carboh/pur_kinase_PfkB_CS"/>
</dbReference>
<protein>
    <submittedName>
        <fullName evidence="5">Adenosine kinase</fullName>
    </submittedName>
</protein>